<evidence type="ECO:0000256" key="6">
    <source>
        <dbReference type="SAM" id="Phobius"/>
    </source>
</evidence>
<dbReference type="PRINTS" id="PR00260">
    <property type="entry name" value="CHEMTRNSDUCR"/>
</dbReference>
<keyword evidence="6" id="KW-0472">Membrane</keyword>
<dbReference type="SMART" id="SM00283">
    <property type="entry name" value="MA"/>
    <property type="match status" value="1"/>
</dbReference>
<evidence type="ECO:0000256" key="5">
    <source>
        <dbReference type="SAM" id="MobiDB-lite"/>
    </source>
</evidence>
<dbReference type="SUPFAM" id="SSF158472">
    <property type="entry name" value="HAMP domain-like"/>
    <property type="match status" value="1"/>
</dbReference>
<sequence>MKIPRKLGLSFLAINASAAVVMLVFLASILMIARTTERNNHSQDVYAKALTLETAILRQNSQFRGFLVTGDTSYLKSYEEGRTEFDATAVELASMLTVPSEQAQLAEARRETLAWRRNWGDRLIAKVKAGDREGAQQEVRDAGQKVLVSKIALPLRALRATETEAMAAHADDQSGAIRMALIALVIGGIALIAIAVALAMLLSRQIARPITVLTQAMGDLAAGRHDIDVGAAGRTDELGDMARAVLVFRDAAVAKIADDRDREAAMTAIGGGLRSLSQADLTARLADVPAAFRALSDDFNLATASLNQVLGDVRGSVDSIKLNSGEIAQAASDLAERTEREAAALQESSSALDEVTRSIREGAVAAIDASSAMADTRGEAERGDAVVRQAIAAMHGIEQASDEIAQIITLIDGIAFQTNLLALNAGIEAARAGEAGKGFAVVASEVRALAQRSADAATEVKEKVKAASTHVGAGVELVEQTGEALARIIERVAGVGGSIDAIARQSDHQATSLGQINVAIAEMDAMTQQNAAMVEQTSAASRQLVAEAEALAASVATFAIDAPDAAAPRAATNVTPLQPKRSPRRWVTPPEPAPLKVANDDWDAF</sequence>
<reference evidence="10" key="1">
    <citation type="submission" date="2016-01" db="EMBL/GenBank/DDBJ databases">
        <title>Draft genome of Chromobacterium sp. F49.</title>
        <authorList>
            <person name="Hong K.W."/>
        </authorList>
    </citation>
    <scope>NUCLEOTIDE SEQUENCE [LARGE SCALE GENOMIC DNA]</scope>
    <source>
        <strain evidence="10">CN3</strain>
    </source>
</reference>
<feature type="transmembrane region" description="Helical" evidence="6">
    <location>
        <begin position="12"/>
        <end position="33"/>
    </location>
</feature>
<evidence type="ECO:0000259" key="7">
    <source>
        <dbReference type="PROSITE" id="PS50111"/>
    </source>
</evidence>
<dbReference type="PANTHER" id="PTHR43531:SF11">
    <property type="entry name" value="METHYL-ACCEPTING CHEMOTAXIS PROTEIN 3"/>
    <property type="match status" value="1"/>
</dbReference>
<dbReference type="CDD" id="cd11386">
    <property type="entry name" value="MCP_signal"/>
    <property type="match status" value="1"/>
</dbReference>
<evidence type="ECO:0000259" key="8">
    <source>
        <dbReference type="PROSITE" id="PS50885"/>
    </source>
</evidence>
<dbReference type="InterPro" id="IPR004090">
    <property type="entry name" value="Chemotax_Me-accpt_rcpt"/>
</dbReference>
<dbReference type="EMBL" id="LQQO01000061">
    <property type="protein sequence ID" value="KZE08726.1"/>
    <property type="molecule type" value="Genomic_DNA"/>
</dbReference>
<evidence type="ECO:0000256" key="1">
    <source>
        <dbReference type="ARBA" id="ARBA00022500"/>
    </source>
</evidence>
<comment type="caution">
    <text evidence="9">The sequence shown here is derived from an EMBL/GenBank/DDBJ whole genome shotgun (WGS) entry which is preliminary data.</text>
</comment>
<keyword evidence="9" id="KW-0418">Kinase</keyword>
<dbReference type="InterPro" id="IPR004089">
    <property type="entry name" value="MCPsignal_dom"/>
</dbReference>
<dbReference type="Pfam" id="PF00672">
    <property type="entry name" value="HAMP"/>
    <property type="match status" value="1"/>
</dbReference>
<dbReference type="SUPFAM" id="SSF58104">
    <property type="entry name" value="Methyl-accepting chemotaxis protein (MCP) signaling domain"/>
    <property type="match status" value="1"/>
</dbReference>
<comment type="similarity">
    <text evidence="2">Belongs to the methyl-accepting chemotaxis (MCP) protein family.</text>
</comment>
<feature type="region of interest" description="Disordered" evidence="5">
    <location>
        <begin position="568"/>
        <end position="605"/>
    </location>
</feature>
<dbReference type="Proteomes" id="UP000076609">
    <property type="component" value="Unassembled WGS sequence"/>
</dbReference>
<keyword evidence="6" id="KW-0812">Transmembrane</keyword>
<keyword evidence="1" id="KW-0145">Chemotaxis</keyword>
<feature type="domain" description="Methyl-accepting transducer" evidence="7">
    <location>
        <begin position="316"/>
        <end position="545"/>
    </location>
</feature>
<dbReference type="Gene3D" id="1.10.287.950">
    <property type="entry name" value="Methyl-accepting chemotaxis protein"/>
    <property type="match status" value="1"/>
</dbReference>
<dbReference type="RefSeq" id="WP_066693837.1">
    <property type="nucleotide sequence ID" value="NZ_CP117025.1"/>
</dbReference>
<dbReference type="SMART" id="SM00304">
    <property type="entry name" value="HAMP"/>
    <property type="match status" value="2"/>
</dbReference>
<keyword evidence="9" id="KW-0808">Transferase</keyword>
<feature type="domain" description="HAMP" evidence="8">
    <location>
        <begin position="260"/>
        <end position="311"/>
    </location>
</feature>
<proteinExistence type="inferred from homology"/>
<evidence type="ECO:0000313" key="9">
    <source>
        <dbReference type="EMBL" id="KZE08726.1"/>
    </source>
</evidence>
<dbReference type="InterPro" id="IPR003660">
    <property type="entry name" value="HAMP_dom"/>
</dbReference>
<name>A0ABR5Y905_9SPHN</name>
<dbReference type="PANTHER" id="PTHR43531">
    <property type="entry name" value="PROTEIN ICFG"/>
    <property type="match status" value="1"/>
</dbReference>
<dbReference type="Pfam" id="PF00015">
    <property type="entry name" value="MCPsignal"/>
    <property type="match status" value="1"/>
</dbReference>
<dbReference type="PROSITE" id="PS50111">
    <property type="entry name" value="CHEMOTAXIS_TRANSDUC_2"/>
    <property type="match status" value="1"/>
</dbReference>
<protein>
    <submittedName>
        <fullName evidence="9">Histidine kinase</fullName>
    </submittedName>
</protein>
<dbReference type="Pfam" id="PF05227">
    <property type="entry name" value="CHASE3"/>
    <property type="match status" value="1"/>
</dbReference>
<evidence type="ECO:0000256" key="3">
    <source>
        <dbReference type="PROSITE-ProRule" id="PRU00284"/>
    </source>
</evidence>
<keyword evidence="6" id="KW-1133">Transmembrane helix</keyword>
<dbReference type="InterPro" id="IPR007891">
    <property type="entry name" value="CHASE3"/>
</dbReference>
<dbReference type="Gene3D" id="6.10.340.10">
    <property type="match status" value="1"/>
</dbReference>
<keyword evidence="4" id="KW-0175">Coiled coil</keyword>
<dbReference type="GO" id="GO:0016301">
    <property type="term" value="F:kinase activity"/>
    <property type="evidence" value="ECO:0007669"/>
    <property type="project" value="UniProtKB-KW"/>
</dbReference>
<evidence type="ECO:0000256" key="2">
    <source>
        <dbReference type="ARBA" id="ARBA00029447"/>
    </source>
</evidence>
<dbReference type="PROSITE" id="PS50885">
    <property type="entry name" value="HAMP"/>
    <property type="match status" value="2"/>
</dbReference>
<evidence type="ECO:0000313" key="10">
    <source>
        <dbReference type="Proteomes" id="UP000076609"/>
    </source>
</evidence>
<keyword evidence="10" id="KW-1185">Reference proteome</keyword>
<feature type="domain" description="HAMP" evidence="8">
    <location>
        <begin position="204"/>
        <end position="257"/>
    </location>
</feature>
<evidence type="ECO:0000256" key="4">
    <source>
        <dbReference type="SAM" id="Coils"/>
    </source>
</evidence>
<keyword evidence="3" id="KW-0807">Transducer</keyword>
<feature type="transmembrane region" description="Helical" evidence="6">
    <location>
        <begin position="179"/>
        <end position="202"/>
    </location>
</feature>
<feature type="coiled-coil region" evidence="4">
    <location>
        <begin position="328"/>
        <end position="355"/>
    </location>
</feature>
<accession>A0ABR5Y905</accession>
<organism evidence="9 10">
    <name type="scientific">Sphingomonas hankookensis</name>
    <dbReference type="NCBI Taxonomy" id="563996"/>
    <lineage>
        <taxon>Bacteria</taxon>
        <taxon>Pseudomonadati</taxon>
        <taxon>Pseudomonadota</taxon>
        <taxon>Alphaproteobacteria</taxon>
        <taxon>Sphingomonadales</taxon>
        <taxon>Sphingomonadaceae</taxon>
        <taxon>Sphingomonas</taxon>
    </lineage>
</organism>
<dbReference type="InterPro" id="IPR051310">
    <property type="entry name" value="MCP_chemotaxis"/>
</dbReference>
<gene>
    <name evidence="9" type="ORF">AVT10_07320</name>
</gene>